<dbReference type="Pfam" id="PF13371">
    <property type="entry name" value="TPR_9"/>
    <property type="match status" value="1"/>
</dbReference>
<dbReference type="PANTHER" id="PTHR31350:SF21">
    <property type="entry name" value="F-BOX ONLY PROTEIN 21"/>
    <property type="match status" value="1"/>
</dbReference>
<dbReference type="SUPFAM" id="SSF48452">
    <property type="entry name" value="TPR-like"/>
    <property type="match status" value="1"/>
</dbReference>
<proteinExistence type="inferred from homology"/>
<dbReference type="Proteomes" id="UP000295293">
    <property type="component" value="Unassembled WGS sequence"/>
</dbReference>
<dbReference type="AlphaFoldDB" id="A0A4R6YQR5"/>
<name>A0A4R6YQR5_9GAMM</name>
<dbReference type="EMBL" id="SNZH01000013">
    <property type="protein sequence ID" value="TDR40305.1"/>
    <property type="molecule type" value="Genomic_DNA"/>
</dbReference>
<evidence type="ECO:0000256" key="2">
    <source>
        <dbReference type="PROSITE-ProRule" id="PRU00339"/>
    </source>
</evidence>
<evidence type="ECO:0000259" key="3">
    <source>
        <dbReference type="Pfam" id="PF13369"/>
    </source>
</evidence>
<dbReference type="Pfam" id="PF13369">
    <property type="entry name" value="Transglut_core2"/>
    <property type="match status" value="1"/>
</dbReference>
<dbReference type="InterPro" id="IPR019734">
    <property type="entry name" value="TPR_rpt"/>
</dbReference>
<evidence type="ECO:0000313" key="4">
    <source>
        <dbReference type="EMBL" id="TDR40305.1"/>
    </source>
</evidence>
<dbReference type="RefSeq" id="WP_133820264.1">
    <property type="nucleotide sequence ID" value="NZ_SNZH01000013.1"/>
</dbReference>
<accession>A0A4R6YQR5</accession>
<dbReference type="InterPro" id="IPR032698">
    <property type="entry name" value="SirB1_N"/>
</dbReference>
<protein>
    <submittedName>
        <fullName evidence="4">Regulator of sirC expression with transglutaminase-like and TPR domain</fullName>
    </submittedName>
</protein>
<dbReference type="InterPro" id="IPR011990">
    <property type="entry name" value="TPR-like_helical_dom_sf"/>
</dbReference>
<comment type="caution">
    <text evidence="4">The sequence shown here is derived from an EMBL/GenBank/DDBJ whole genome shotgun (WGS) entry which is preliminary data.</text>
</comment>
<dbReference type="Gene3D" id="1.25.40.10">
    <property type="entry name" value="Tetratricopeptide repeat domain"/>
    <property type="match status" value="1"/>
</dbReference>
<feature type="repeat" description="TPR" evidence="2">
    <location>
        <begin position="222"/>
        <end position="255"/>
    </location>
</feature>
<evidence type="ECO:0000313" key="5">
    <source>
        <dbReference type="Proteomes" id="UP000295293"/>
    </source>
</evidence>
<dbReference type="PROSITE" id="PS50005">
    <property type="entry name" value="TPR"/>
    <property type="match status" value="1"/>
</dbReference>
<dbReference type="OrthoDB" id="232498at2"/>
<reference evidence="4 5" key="1">
    <citation type="submission" date="2019-03" db="EMBL/GenBank/DDBJ databases">
        <title>Genomic Encyclopedia of Type Strains, Phase IV (KMG-IV): sequencing the most valuable type-strain genomes for metagenomic binning, comparative biology and taxonomic classification.</title>
        <authorList>
            <person name="Goeker M."/>
        </authorList>
    </citation>
    <scope>NUCLEOTIDE SEQUENCE [LARGE SCALE GENOMIC DNA]</scope>
    <source>
        <strain evidence="4 5">DSM 21667</strain>
    </source>
</reference>
<evidence type="ECO:0000256" key="1">
    <source>
        <dbReference type="ARBA" id="ARBA00007100"/>
    </source>
</evidence>
<gene>
    <name evidence="4" type="ORF">DFR29_1134</name>
</gene>
<organism evidence="4 5">
    <name type="scientific">Tahibacter aquaticus</name>
    <dbReference type="NCBI Taxonomy" id="520092"/>
    <lineage>
        <taxon>Bacteria</taxon>
        <taxon>Pseudomonadati</taxon>
        <taxon>Pseudomonadota</taxon>
        <taxon>Gammaproteobacteria</taxon>
        <taxon>Lysobacterales</taxon>
        <taxon>Rhodanobacteraceae</taxon>
        <taxon>Tahibacter</taxon>
    </lineage>
</organism>
<keyword evidence="5" id="KW-1185">Reference proteome</keyword>
<dbReference type="PANTHER" id="PTHR31350">
    <property type="entry name" value="SI:DKEY-261L7.2"/>
    <property type="match status" value="1"/>
</dbReference>
<comment type="similarity">
    <text evidence="1">Belongs to the UPF0162 family.</text>
</comment>
<keyword evidence="2" id="KW-0802">TPR repeat</keyword>
<sequence>MNDPWLGLQHAADHDISLLSAALLVAKDEYPALDCVDYERRIDDYAQRLDQQLPFHADEASRLSRLNSFLFEELGFKGDEHNYFDPRNSYLNEVLDRRLGNPISLAIVQITLAQRLDLPLEGVSFPGHFLVRMPLADGIVVLDPFHRGRTLDLPELRRRARSELSARDIDDQRLANLLEPATHRAIVTRMLRNLRVGYLEHEAWDKALRCTARIITLDPFSVAEFRERGNLYLKLGHHTAARDDFKRYLALAPQAEDRDAVLALMIASAAKAERLH</sequence>
<feature type="domain" description="Protein SirB1 N-terminal" evidence="3">
    <location>
        <begin position="37"/>
        <end position="192"/>
    </location>
</feature>